<accession>Q0V121</accession>
<dbReference type="AlphaFoldDB" id="Q0V121"/>
<dbReference type="EMBL" id="CH445327">
    <property type="protein sequence ID" value="EAT90505.1"/>
    <property type="molecule type" value="Genomic_DNA"/>
</dbReference>
<protein>
    <submittedName>
        <fullName evidence="1">Uncharacterized protein</fullName>
    </submittedName>
</protein>
<evidence type="ECO:0000313" key="1">
    <source>
        <dbReference type="EMBL" id="EAT90505.1"/>
    </source>
</evidence>
<reference evidence="2" key="1">
    <citation type="journal article" date="2007" name="Plant Cell">
        <title>Dothideomycete-plant interactions illuminated by genome sequencing and EST analysis of the wheat pathogen Stagonospora nodorum.</title>
        <authorList>
            <person name="Hane J.K."/>
            <person name="Lowe R.G."/>
            <person name="Solomon P.S."/>
            <person name="Tan K.C."/>
            <person name="Schoch C.L."/>
            <person name="Spatafora J.W."/>
            <person name="Crous P.W."/>
            <person name="Kodira C."/>
            <person name="Birren B.W."/>
            <person name="Galagan J.E."/>
            <person name="Torriani S.F."/>
            <person name="McDonald B.A."/>
            <person name="Oliver R.P."/>
        </authorList>
    </citation>
    <scope>NUCLEOTIDE SEQUENCE [LARGE SCALE GENOMIC DNA]</scope>
    <source>
        <strain evidence="2">SN15 / ATCC MYA-4574 / FGSC 10173</strain>
    </source>
</reference>
<gene>
    <name evidence="1" type="ORF">SNOG_02293</name>
</gene>
<dbReference type="GeneID" id="5969755"/>
<dbReference type="RefSeq" id="XP_001792905.1">
    <property type="nucleotide sequence ID" value="XM_001792853.1"/>
</dbReference>
<evidence type="ECO:0000313" key="2">
    <source>
        <dbReference type="Proteomes" id="UP000001055"/>
    </source>
</evidence>
<dbReference type="InParanoid" id="Q0V121"/>
<dbReference type="KEGG" id="pno:SNOG_02293"/>
<sequence>MVAGIGGVGAVRPYGIGVEVGVEDGGGEVRKGALGALGFMGL</sequence>
<name>Q0V121_PHANO</name>
<proteinExistence type="predicted"/>
<organism evidence="1 2">
    <name type="scientific">Phaeosphaeria nodorum (strain SN15 / ATCC MYA-4574 / FGSC 10173)</name>
    <name type="common">Glume blotch fungus</name>
    <name type="synonym">Parastagonospora nodorum</name>
    <dbReference type="NCBI Taxonomy" id="321614"/>
    <lineage>
        <taxon>Eukaryota</taxon>
        <taxon>Fungi</taxon>
        <taxon>Dikarya</taxon>
        <taxon>Ascomycota</taxon>
        <taxon>Pezizomycotina</taxon>
        <taxon>Dothideomycetes</taxon>
        <taxon>Pleosporomycetidae</taxon>
        <taxon>Pleosporales</taxon>
        <taxon>Pleosporineae</taxon>
        <taxon>Phaeosphaeriaceae</taxon>
        <taxon>Parastagonospora</taxon>
    </lineage>
</organism>
<dbReference type="Proteomes" id="UP000001055">
    <property type="component" value="Unassembled WGS sequence"/>
</dbReference>